<evidence type="ECO:0000256" key="6">
    <source>
        <dbReference type="ARBA" id="ARBA00022958"/>
    </source>
</evidence>
<evidence type="ECO:0000256" key="7">
    <source>
        <dbReference type="ARBA" id="ARBA00022989"/>
    </source>
</evidence>
<dbReference type="SUPFAM" id="SSF81324">
    <property type="entry name" value="Voltage-gated potassium channels"/>
    <property type="match status" value="1"/>
</dbReference>
<feature type="transmembrane region" description="Helical" evidence="12">
    <location>
        <begin position="288"/>
        <end position="306"/>
    </location>
</feature>
<dbReference type="Gene3D" id="3.40.50.720">
    <property type="entry name" value="NAD(P)-binding Rossmann-like Domain"/>
    <property type="match status" value="2"/>
</dbReference>
<evidence type="ECO:0000256" key="8">
    <source>
        <dbReference type="ARBA" id="ARBA00023065"/>
    </source>
</evidence>
<dbReference type="Pfam" id="PF22614">
    <property type="entry name" value="Slo-like_RCK"/>
    <property type="match status" value="2"/>
</dbReference>
<keyword evidence="6" id="KW-0630">Potassium</keyword>
<feature type="domain" description="RCK N-terminal" evidence="15">
    <location>
        <begin position="766"/>
        <end position="882"/>
    </location>
</feature>
<evidence type="ECO:0000256" key="12">
    <source>
        <dbReference type="SAM" id="Phobius"/>
    </source>
</evidence>
<feature type="domain" description="Calcium-activated potassium channel BK alpha subunit" evidence="13">
    <location>
        <begin position="562"/>
        <end position="658"/>
    </location>
</feature>
<feature type="domain" description="RCK N-terminal" evidence="15">
    <location>
        <begin position="463"/>
        <end position="536"/>
    </location>
</feature>
<comment type="subcellular location">
    <subcellularLocation>
        <location evidence="1">Membrane</location>
        <topology evidence="1">Multi-pass membrane protein</topology>
    </subcellularLocation>
</comment>
<keyword evidence="4 12" id="KW-0812">Transmembrane</keyword>
<dbReference type="AlphaFoldDB" id="A0AAV1T306"/>
<evidence type="ECO:0000256" key="9">
    <source>
        <dbReference type="ARBA" id="ARBA00023136"/>
    </source>
</evidence>
<evidence type="ECO:0000256" key="5">
    <source>
        <dbReference type="ARBA" id="ARBA00022826"/>
    </source>
</evidence>
<evidence type="ECO:0000259" key="15">
    <source>
        <dbReference type="Pfam" id="PF22614"/>
    </source>
</evidence>
<protein>
    <submittedName>
        <fullName evidence="16">Uncharacterized protein</fullName>
    </submittedName>
</protein>
<feature type="domain" description="Potassium channel" evidence="14">
    <location>
        <begin position="256"/>
        <end position="306"/>
    </location>
</feature>
<feature type="transmembrane region" description="Helical" evidence="12">
    <location>
        <begin position="195"/>
        <end position="216"/>
    </location>
</feature>
<organism evidence="16 17">
    <name type="scientific">Peronospora matthiolae</name>
    <dbReference type="NCBI Taxonomy" id="2874970"/>
    <lineage>
        <taxon>Eukaryota</taxon>
        <taxon>Sar</taxon>
        <taxon>Stramenopiles</taxon>
        <taxon>Oomycota</taxon>
        <taxon>Peronosporomycetes</taxon>
        <taxon>Peronosporales</taxon>
        <taxon>Peronosporaceae</taxon>
        <taxon>Peronospora</taxon>
    </lineage>
</organism>
<keyword evidence="2" id="KW-0813">Transport</keyword>
<dbReference type="Pfam" id="PF03493">
    <property type="entry name" value="BK_channel_a"/>
    <property type="match status" value="1"/>
</dbReference>
<accession>A0AAV1T306</accession>
<feature type="transmembrane region" description="Helical" evidence="12">
    <location>
        <begin position="103"/>
        <end position="124"/>
    </location>
</feature>
<evidence type="ECO:0000259" key="13">
    <source>
        <dbReference type="Pfam" id="PF03493"/>
    </source>
</evidence>
<evidence type="ECO:0000313" key="17">
    <source>
        <dbReference type="Proteomes" id="UP001162060"/>
    </source>
</evidence>
<dbReference type="GO" id="GO:0005267">
    <property type="term" value="F:potassium channel activity"/>
    <property type="evidence" value="ECO:0007669"/>
    <property type="project" value="UniProtKB-KW"/>
</dbReference>
<dbReference type="InterPro" id="IPR013099">
    <property type="entry name" value="K_chnl_dom"/>
</dbReference>
<comment type="caution">
    <text evidence="16">The sequence shown here is derived from an EMBL/GenBank/DDBJ whole genome shotgun (WGS) entry which is preliminary data.</text>
</comment>
<dbReference type="Proteomes" id="UP001162060">
    <property type="component" value="Unassembled WGS sequence"/>
</dbReference>
<feature type="transmembrane region" description="Helical" evidence="12">
    <location>
        <begin position="71"/>
        <end position="91"/>
    </location>
</feature>
<dbReference type="Gene3D" id="1.10.287.70">
    <property type="match status" value="1"/>
</dbReference>
<gene>
    <name evidence="16" type="ORF">PM001_LOCUS1861</name>
</gene>
<keyword evidence="8" id="KW-0406">Ion transport</keyword>
<dbReference type="InterPro" id="IPR003148">
    <property type="entry name" value="RCK_N"/>
</dbReference>
<keyword evidence="3" id="KW-0633">Potassium transport</keyword>
<evidence type="ECO:0000313" key="16">
    <source>
        <dbReference type="EMBL" id="CAK7899376.1"/>
    </source>
</evidence>
<evidence type="ECO:0000256" key="4">
    <source>
        <dbReference type="ARBA" id="ARBA00022692"/>
    </source>
</evidence>
<dbReference type="EMBL" id="CAKLBY020000016">
    <property type="protein sequence ID" value="CAK7899376.1"/>
    <property type="molecule type" value="Genomic_DNA"/>
</dbReference>
<reference evidence="16" key="1">
    <citation type="submission" date="2024-01" db="EMBL/GenBank/DDBJ databases">
        <authorList>
            <person name="Webb A."/>
        </authorList>
    </citation>
    <scope>NUCLEOTIDE SEQUENCE</scope>
    <source>
        <strain evidence="16">Pm1</strain>
    </source>
</reference>
<feature type="transmembrane region" description="Helical" evidence="12">
    <location>
        <begin position="262"/>
        <end position="281"/>
    </location>
</feature>
<evidence type="ECO:0000256" key="10">
    <source>
        <dbReference type="ARBA" id="ARBA00023303"/>
    </source>
</evidence>
<evidence type="ECO:0000256" key="11">
    <source>
        <dbReference type="ARBA" id="ARBA00034430"/>
    </source>
</evidence>
<keyword evidence="10" id="KW-0407">Ion channel</keyword>
<dbReference type="Pfam" id="PF07885">
    <property type="entry name" value="Ion_trans_2"/>
    <property type="match status" value="1"/>
</dbReference>
<evidence type="ECO:0000259" key="14">
    <source>
        <dbReference type="Pfam" id="PF07885"/>
    </source>
</evidence>
<keyword evidence="7 12" id="KW-1133">Transmembrane helix</keyword>
<name>A0AAV1T306_9STRA</name>
<sequence length="1163" mass="130765">MSDMAAPVCSFTSDSSECYTASWYLIWDQVRYWLLVQVPLLAFSIGYEWLEVPSLKYIEQLRKICDSPLTNVVNYLVQIVTSFYVCINWIVRGGSLSVSFSSWSIESLFLIATGVGYGIRWLAAKNKVTYVLQLHNLFDLLSVVAHFTISLQTIVVGNKHLRSWLDFGFIRSYVGYVVVDHLFTRYPNKTFFSQVLLVTFKVFCLVFFFAAVLFSLEQLGELPHTDSFLLHVYECSNADGTETILRPTKTSVDEFSYCEETWSFFSSIYFMFVTVSTVGYGDFSPQTVLGQFTVCIVIVFGIYTFANESAAFMALYGDRHGTLVRYTGMKNTAHVIVTGSPTVAQTKDFIREFFHPDHEKAFQGRESGSDDDHNEVYKPVDEQRFTKVFRSCFGIPLKNYARYGSIHEDYAAMEGGKTIKNDENRFVTPLVSQWRHRRGSLIRETHIVMLMQFDEAEGDGSCYQREVMDFVERDPRYQKRVFLVHGSPLREADLKNAQLDRAMAVFFLPNKNSDNGNKEDAATVLHVLSVSQHKQEHTQLYAMLANFNNRTLLEATGLRNENLVCADEIRLGLMGLSCRCPGLSTVVTNLITSRSSEIPGVAPDQTHLLRPWVSEYVSGAANEIYSCYMAKHFHGMNFVQATLHIHRQSNGLVLLIAVESGGEIAINPGRWYRIAPTTKAYLIAESVCSLEPFAGTPTMTSVAALSLNMSFLRNRGNLIRRARHAQHNVERRIPKEVRARVMRSAVGDGSRQFPSPPSQELPSSGGHIVVCSNFGNESGGQQFVSRLVNFLRPLRAPHVERMVPVVIVDAGAFDSVSWHQLRGFREVYHVQGSPQRHHVLVAAGIYTASSIVVLAQGNEAGYDDSKAIFNAILLSPALQRNRIFTIIELRDAKNNKFLDPVSTFGLSRRIRGDDFARNTAGGYDVKSRPSSCHSPLSSAPRGSAYLYRSSAVARKQNWVQRKTSAAKHVFLAMQTFFLGRLKTAAQQVSTFGTELDSGSSATIEELYTGDNSEIFFQERFMNGALFPSCVADDLLIQSFFNPSLNTFIRKILDGKSCFVLYEVPQELRGRQLMYGELFEHMTSGVAHTLPIGLLRVKGGPGAAPYPYVYTCPSSDTIVHAGDKIFALINVMALDRLANKLQRRFRKRDKPSRTLPDLVEKFSQ</sequence>
<dbReference type="PANTHER" id="PTHR10027">
    <property type="entry name" value="CALCIUM-ACTIVATED POTASSIUM CHANNEL ALPHA CHAIN"/>
    <property type="match status" value="1"/>
</dbReference>
<comment type="catalytic activity">
    <reaction evidence="11">
        <text>K(+)(in) = K(+)(out)</text>
        <dbReference type="Rhea" id="RHEA:29463"/>
        <dbReference type="ChEBI" id="CHEBI:29103"/>
    </reaction>
</comment>
<keyword evidence="9 12" id="KW-0472">Membrane</keyword>
<evidence type="ECO:0000256" key="1">
    <source>
        <dbReference type="ARBA" id="ARBA00004141"/>
    </source>
</evidence>
<keyword evidence="5" id="KW-0631">Potassium channel</keyword>
<dbReference type="InterPro" id="IPR003929">
    <property type="entry name" value="K_chnl_BK_asu"/>
</dbReference>
<proteinExistence type="predicted"/>
<dbReference type="GO" id="GO:0016020">
    <property type="term" value="C:membrane"/>
    <property type="evidence" value="ECO:0007669"/>
    <property type="project" value="UniProtKB-SubCell"/>
</dbReference>
<dbReference type="InterPro" id="IPR047871">
    <property type="entry name" value="K_chnl_Slo-like"/>
</dbReference>
<evidence type="ECO:0000256" key="2">
    <source>
        <dbReference type="ARBA" id="ARBA00022448"/>
    </source>
</evidence>
<dbReference type="PANTHER" id="PTHR10027:SF10">
    <property type="entry name" value="SLOWPOKE 2, ISOFORM D"/>
    <property type="match status" value="1"/>
</dbReference>
<evidence type="ECO:0000256" key="3">
    <source>
        <dbReference type="ARBA" id="ARBA00022538"/>
    </source>
</evidence>